<organism evidence="1 2">
    <name type="scientific">Rhizophagus clarus</name>
    <dbReference type="NCBI Taxonomy" id="94130"/>
    <lineage>
        <taxon>Eukaryota</taxon>
        <taxon>Fungi</taxon>
        <taxon>Fungi incertae sedis</taxon>
        <taxon>Mucoromycota</taxon>
        <taxon>Glomeromycotina</taxon>
        <taxon>Glomeromycetes</taxon>
        <taxon>Glomerales</taxon>
        <taxon>Glomeraceae</taxon>
        <taxon>Rhizophagus</taxon>
    </lineage>
</organism>
<protein>
    <submittedName>
        <fullName evidence="1">ATP-dependent DNA helicase Pif1-like</fullName>
    </submittedName>
</protein>
<keyword evidence="1" id="KW-0378">Hydrolase</keyword>
<dbReference type="OrthoDB" id="432234at2759"/>
<dbReference type="AlphaFoldDB" id="A0A8H3M0Y7"/>
<dbReference type="GO" id="GO:0004386">
    <property type="term" value="F:helicase activity"/>
    <property type="evidence" value="ECO:0007669"/>
    <property type="project" value="UniProtKB-KW"/>
</dbReference>
<comment type="caution">
    <text evidence="1">The sequence shown here is derived from an EMBL/GenBank/DDBJ whole genome shotgun (WGS) entry which is preliminary data.</text>
</comment>
<gene>
    <name evidence="1" type="ORF">RCL2_002139400</name>
</gene>
<name>A0A8H3M0Y7_9GLOM</name>
<keyword evidence="1" id="KW-0547">Nucleotide-binding</keyword>
<dbReference type="EMBL" id="BLAL01000238">
    <property type="protein sequence ID" value="GES94678.1"/>
    <property type="molecule type" value="Genomic_DNA"/>
</dbReference>
<keyword evidence="1" id="KW-0347">Helicase</keyword>
<dbReference type="Proteomes" id="UP000615446">
    <property type="component" value="Unassembled WGS sequence"/>
</dbReference>
<sequence length="501" mass="57590">MVNPGVDMPVPERHPYQKEKGRQFCRFGYPKDTVDIESQLKDQLLTPVQRLLLSNVAMRYLYPRNLPYSSWKHQRWICGTGENKEFFEINDSEQTEKSPLKAYWDQPTELENFTLFRLHLTHKLVKGWWKKCQQENIVHVFSRLPPLYKENDTIIWSTLYNCHLEEINTDLIDIFGLPKDDQYSDTELVDIDMFVSRNCRINAEKENIIVDYQTLNGVTAFNIDGVTIHSGLSIPIINDSKCLNINGEWLKQLQDKLSDVRYVIIDELSMIGHQMLTIIDMWQLSPVLDLPMYADDKQDALSNSCLAVYKQFKEVLLRLHNGEPSIEDWIILTTRIEDKLSVIECNEFFNALFLLTKWSEVNAVNIDRLRSLDVPVAKIQAIYTGGNKAKKTDSDTAHRLKACILLARNAQVMLTANLQIEIRLVNDAMGTIQEIIFSEDQELPCLSIAVLVSFNNYKGPTITSLEGKKLCQLYQFNAPELAVIDLGEKEFTAGLTFVAVS</sequence>
<dbReference type="InterPro" id="IPR027417">
    <property type="entry name" value="P-loop_NTPase"/>
</dbReference>
<dbReference type="Gene3D" id="3.40.50.300">
    <property type="entry name" value="P-loop containing nucleotide triphosphate hydrolases"/>
    <property type="match status" value="1"/>
</dbReference>
<keyword evidence="1" id="KW-0067">ATP-binding</keyword>
<accession>A0A8H3M0Y7</accession>
<evidence type="ECO:0000313" key="1">
    <source>
        <dbReference type="EMBL" id="GES94678.1"/>
    </source>
</evidence>
<evidence type="ECO:0000313" key="2">
    <source>
        <dbReference type="Proteomes" id="UP000615446"/>
    </source>
</evidence>
<reference evidence="1" key="1">
    <citation type="submission" date="2019-10" db="EMBL/GenBank/DDBJ databases">
        <title>Conservation and host-specific expression of non-tandemly repeated heterogenous ribosome RNA gene in arbuscular mycorrhizal fungi.</title>
        <authorList>
            <person name="Maeda T."/>
            <person name="Kobayashi Y."/>
            <person name="Nakagawa T."/>
            <person name="Ezawa T."/>
            <person name="Yamaguchi K."/>
            <person name="Bino T."/>
            <person name="Nishimoto Y."/>
            <person name="Shigenobu S."/>
            <person name="Kawaguchi M."/>
        </authorList>
    </citation>
    <scope>NUCLEOTIDE SEQUENCE</scope>
    <source>
        <strain evidence="1">HR1</strain>
    </source>
</reference>
<dbReference type="InterPro" id="IPR051055">
    <property type="entry name" value="PIF1_helicase"/>
</dbReference>
<proteinExistence type="predicted"/>
<dbReference type="PANTHER" id="PTHR47642">
    <property type="entry name" value="ATP-DEPENDENT DNA HELICASE"/>
    <property type="match status" value="1"/>
</dbReference>
<dbReference type="PANTHER" id="PTHR47642:SF5">
    <property type="entry name" value="ATP-DEPENDENT DNA HELICASE"/>
    <property type="match status" value="1"/>
</dbReference>